<evidence type="ECO:0000313" key="7">
    <source>
        <dbReference type="Proteomes" id="UP000193467"/>
    </source>
</evidence>
<dbReference type="EMBL" id="MCGR01000014">
    <property type="protein sequence ID" value="ORY86737.1"/>
    <property type="molecule type" value="Genomic_DNA"/>
</dbReference>
<protein>
    <recommendedName>
        <fullName evidence="5">MYND-type domain-containing protein</fullName>
    </recommendedName>
</protein>
<feature type="domain" description="MYND-type" evidence="5">
    <location>
        <begin position="287"/>
        <end position="324"/>
    </location>
</feature>
<dbReference type="InParanoid" id="A0A1Y2FT15"/>
<reference evidence="6 7" key="1">
    <citation type="submission" date="2016-07" db="EMBL/GenBank/DDBJ databases">
        <title>Pervasive Adenine N6-methylation of Active Genes in Fungi.</title>
        <authorList>
            <consortium name="DOE Joint Genome Institute"/>
            <person name="Mondo S.J."/>
            <person name="Dannebaum R.O."/>
            <person name="Kuo R.C."/>
            <person name="Labutti K."/>
            <person name="Haridas S."/>
            <person name="Kuo A."/>
            <person name="Salamov A."/>
            <person name="Ahrendt S.R."/>
            <person name="Lipzen A."/>
            <person name="Sullivan W."/>
            <person name="Andreopoulos W.B."/>
            <person name="Clum A."/>
            <person name="Lindquist E."/>
            <person name="Daum C."/>
            <person name="Ramamoorthy G.K."/>
            <person name="Gryganskyi A."/>
            <person name="Culley D."/>
            <person name="Magnuson J.K."/>
            <person name="James T.Y."/>
            <person name="O'Malley M.A."/>
            <person name="Stajich J.E."/>
            <person name="Spatafora J.W."/>
            <person name="Visel A."/>
            <person name="Grigoriev I.V."/>
        </authorList>
    </citation>
    <scope>NUCLEOTIDE SEQUENCE [LARGE SCALE GENOMIC DNA]</scope>
    <source>
        <strain evidence="6 7">62-1032</strain>
    </source>
</reference>
<name>A0A1Y2FT15_9BASI</name>
<evidence type="ECO:0000256" key="4">
    <source>
        <dbReference type="PROSITE-ProRule" id="PRU00134"/>
    </source>
</evidence>
<dbReference type="PROSITE" id="PS01360">
    <property type="entry name" value="ZF_MYND_1"/>
    <property type="match status" value="1"/>
</dbReference>
<dbReference type="STRING" id="106004.A0A1Y2FT15"/>
<accession>A0A1Y2FT15</accession>
<comment type="caution">
    <text evidence="6">The sequence shown here is derived from an EMBL/GenBank/DDBJ whole genome shotgun (WGS) entry which is preliminary data.</text>
</comment>
<keyword evidence="7" id="KW-1185">Reference proteome</keyword>
<evidence type="ECO:0000256" key="3">
    <source>
        <dbReference type="ARBA" id="ARBA00022833"/>
    </source>
</evidence>
<sequence length="336" mass="37015">MTIEINHLYIQAGDPLLAPSTFLEKPGTLIFPSSLKLNEYCYAILKPGSSVERIVGSLSTLLMVMHCSETKRTAVILAGPRFAVSKQYTDPVDELIAGEKGSIEIRYLQQPGSNSGDIVPLVELLAEHKNVVPRSFEGALTEGAELFSVDRDTGNLKLYHPTPSVPSLSLASADSFTTLFDLLVKLEISVKGPEFEEFGLWIQHDGYQSCRLPVISDTPRVYIQASRPPIAADDDDGGFPPFPFTEVFGMKMAVGVHAAIKMFRENRGAGGAGLLTAERLVELGLYCAVCGKQEGLMKCSGCKREYYCGQAHQTEDWVAHARWCKQLRNKNIWKKN</sequence>
<evidence type="ECO:0000256" key="1">
    <source>
        <dbReference type="ARBA" id="ARBA00022723"/>
    </source>
</evidence>
<dbReference type="InterPro" id="IPR002893">
    <property type="entry name" value="Znf_MYND"/>
</dbReference>
<dbReference type="Gene3D" id="6.10.140.2220">
    <property type="match status" value="1"/>
</dbReference>
<evidence type="ECO:0000313" key="6">
    <source>
        <dbReference type="EMBL" id="ORY86737.1"/>
    </source>
</evidence>
<keyword evidence="3" id="KW-0862">Zinc</keyword>
<dbReference type="Pfam" id="PF01753">
    <property type="entry name" value="zf-MYND"/>
    <property type="match status" value="1"/>
</dbReference>
<proteinExistence type="predicted"/>
<dbReference type="GO" id="GO:0008270">
    <property type="term" value="F:zinc ion binding"/>
    <property type="evidence" value="ECO:0007669"/>
    <property type="project" value="UniProtKB-KW"/>
</dbReference>
<gene>
    <name evidence="6" type="ORF">BCR35DRAFT_330615</name>
</gene>
<evidence type="ECO:0000259" key="5">
    <source>
        <dbReference type="PROSITE" id="PS50865"/>
    </source>
</evidence>
<dbReference type="AlphaFoldDB" id="A0A1Y2FT15"/>
<evidence type="ECO:0000256" key="2">
    <source>
        <dbReference type="ARBA" id="ARBA00022771"/>
    </source>
</evidence>
<keyword evidence="1" id="KW-0479">Metal-binding</keyword>
<dbReference type="PROSITE" id="PS50865">
    <property type="entry name" value="ZF_MYND_2"/>
    <property type="match status" value="1"/>
</dbReference>
<dbReference type="Proteomes" id="UP000193467">
    <property type="component" value="Unassembled WGS sequence"/>
</dbReference>
<organism evidence="6 7">
    <name type="scientific">Leucosporidium creatinivorum</name>
    <dbReference type="NCBI Taxonomy" id="106004"/>
    <lineage>
        <taxon>Eukaryota</taxon>
        <taxon>Fungi</taxon>
        <taxon>Dikarya</taxon>
        <taxon>Basidiomycota</taxon>
        <taxon>Pucciniomycotina</taxon>
        <taxon>Microbotryomycetes</taxon>
        <taxon>Leucosporidiales</taxon>
        <taxon>Leucosporidium</taxon>
    </lineage>
</organism>
<keyword evidence="2 4" id="KW-0863">Zinc-finger</keyword>
<dbReference type="OrthoDB" id="432970at2759"/>
<dbReference type="SUPFAM" id="SSF144232">
    <property type="entry name" value="HIT/MYND zinc finger-like"/>
    <property type="match status" value="1"/>
</dbReference>